<feature type="region of interest" description="Disordered" evidence="1">
    <location>
        <begin position="39"/>
        <end position="87"/>
    </location>
</feature>
<dbReference type="EMBL" id="SRLO01000006">
    <property type="protein sequence ID" value="TNN88312.1"/>
    <property type="molecule type" value="Genomic_DNA"/>
</dbReference>
<evidence type="ECO:0000313" key="2">
    <source>
        <dbReference type="EMBL" id="TNN88312.1"/>
    </source>
</evidence>
<organism evidence="2 3">
    <name type="scientific">Liparis tanakae</name>
    <name type="common">Tanaka's snailfish</name>
    <dbReference type="NCBI Taxonomy" id="230148"/>
    <lineage>
        <taxon>Eukaryota</taxon>
        <taxon>Metazoa</taxon>
        <taxon>Chordata</taxon>
        <taxon>Craniata</taxon>
        <taxon>Vertebrata</taxon>
        <taxon>Euteleostomi</taxon>
        <taxon>Actinopterygii</taxon>
        <taxon>Neopterygii</taxon>
        <taxon>Teleostei</taxon>
        <taxon>Neoteleostei</taxon>
        <taxon>Acanthomorphata</taxon>
        <taxon>Eupercaria</taxon>
        <taxon>Perciformes</taxon>
        <taxon>Cottioidei</taxon>
        <taxon>Cottales</taxon>
        <taxon>Liparidae</taxon>
        <taxon>Liparis</taxon>
    </lineage>
</organism>
<reference evidence="2 3" key="1">
    <citation type="submission" date="2019-03" db="EMBL/GenBank/DDBJ databases">
        <title>First draft genome of Liparis tanakae, snailfish: a comprehensive survey of snailfish specific genes.</title>
        <authorList>
            <person name="Kim W."/>
            <person name="Song I."/>
            <person name="Jeong J.-H."/>
            <person name="Kim D."/>
            <person name="Kim S."/>
            <person name="Ryu S."/>
            <person name="Song J.Y."/>
            <person name="Lee S.K."/>
        </authorList>
    </citation>
    <scope>NUCLEOTIDE SEQUENCE [LARGE SCALE GENOMIC DNA]</scope>
    <source>
        <tissue evidence="2">Muscle</tissue>
    </source>
</reference>
<evidence type="ECO:0000313" key="3">
    <source>
        <dbReference type="Proteomes" id="UP000314294"/>
    </source>
</evidence>
<feature type="compositionally biased region" description="Basic and acidic residues" evidence="1">
    <location>
        <begin position="48"/>
        <end position="81"/>
    </location>
</feature>
<keyword evidence="3" id="KW-1185">Reference proteome</keyword>
<dbReference type="AlphaFoldDB" id="A0A4Z2JGB1"/>
<protein>
    <submittedName>
        <fullName evidence="2">Uncharacterized protein</fullName>
    </submittedName>
</protein>
<dbReference type="Proteomes" id="UP000314294">
    <property type="component" value="Unassembled WGS sequence"/>
</dbReference>
<accession>A0A4Z2JGB1</accession>
<evidence type="ECO:0000256" key="1">
    <source>
        <dbReference type="SAM" id="MobiDB-lite"/>
    </source>
</evidence>
<name>A0A4Z2JGB1_9TELE</name>
<sequence>MHTVELRLPWCRAESTGSPSITNPTHFVNLKTDHVGPGTVPGYLSIGEHADHDDQASDDVVDRRDHPQNDELEEHGHHDLQVLHCTN</sequence>
<comment type="caution">
    <text evidence="2">The sequence shown here is derived from an EMBL/GenBank/DDBJ whole genome shotgun (WGS) entry which is preliminary data.</text>
</comment>
<proteinExistence type="predicted"/>
<gene>
    <name evidence="2" type="ORF">EYF80_001528</name>
</gene>